<dbReference type="RefSeq" id="WP_379536060.1">
    <property type="nucleotide sequence ID" value="NZ_JBHSBI010000066.1"/>
</dbReference>
<proteinExistence type="predicted"/>
<comment type="caution">
    <text evidence="2">The sequence shown here is derived from an EMBL/GenBank/DDBJ whole genome shotgun (WGS) entry which is preliminary data.</text>
</comment>
<dbReference type="Proteomes" id="UP001595851">
    <property type="component" value="Unassembled WGS sequence"/>
</dbReference>
<evidence type="ECO:0000313" key="3">
    <source>
        <dbReference type="Proteomes" id="UP001595851"/>
    </source>
</evidence>
<sequence length="65" mass="7136">MLILDRRGFDRLPATFAELLSADEYEPPTPKEPIEHQMGAAGDGPHRGQADCPSLSGHRPDVRDP</sequence>
<accession>A0ABV8GTA8</accession>
<protein>
    <submittedName>
        <fullName evidence="2">Uncharacterized protein</fullName>
    </submittedName>
</protein>
<organism evidence="2 3">
    <name type="scientific">Nonomuraea purpurea</name>
    <dbReference type="NCBI Taxonomy" id="1849276"/>
    <lineage>
        <taxon>Bacteria</taxon>
        <taxon>Bacillati</taxon>
        <taxon>Actinomycetota</taxon>
        <taxon>Actinomycetes</taxon>
        <taxon>Streptosporangiales</taxon>
        <taxon>Streptosporangiaceae</taxon>
        <taxon>Nonomuraea</taxon>
    </lineage>
</organism>
<feature type="region of interest" description="Disordered" evidence="1">
    <location>
        <begin position="20"/>
        <end position="65"/>
    </location>
</feature>
<gene>
    <name evidence="2" type="ORF">ACFOY2_54305</name>
</gene>
<keyword evidence="3" id="KW-1185">Reference proteome</keyword>
<reference evidence="3" key="1">
    <citation type="journal article" date="2019" name="Int. J. Syst. Evol. Microbiol.">
        <title>The Global Catalogue of Microorganisms (GCM) 10K type strain sequencing project: providing services to taxonomists for standard genome sequencing and annotation.</title>
        <authorList>
            <consortium name="The Broad Institute Genomics Platform"/>
            <consortium name="The Broad Institute Genome Sequencing Center for Infectious Disease"/>
            <person name="Wu L."/>
            <person name="Ma J."/>
        </authorList>
    </citation>
    <scope>NUCLEOTIDE SEQUENCE [LARGE SCALE GENOMIC DNA]</scope>
    <source>
        <strain evidence="3">TBRC 1276</strain>
    </source>
</reference>
<evidence type="ECO:0000313" key="2">
    <source>
        <dbReference type="EMBL" id="MFC4016269.1"/>
    </source>
</evidence>
<dbReference type="EMBL" id="JBHSBI010000066">
    <property type="protein sequence ID" value="MFC4016269.1"/>
    <property type="molecule type" value="Genomic_DNA"/>
</dbReference>
<name>A0ABV8GTA8_9ACTN</name>
<evidence type="ECO:0000256" key="1">
    <source>
        <dbReference type="SAM" id="MobiDB-lite"/>
    </source>
</evidence>